<evidence type="ECO:0000259" key="8">
    <source>
        <dbReference type="PROSITE" id="PS51123"/>
    </source>
</evidence>
<keyword evidence="9" id="KW-0282">Flagellum</keyword>
<dbReference type="Gene3D" id="3.30.1330.60">
    <property type="entry name" value="OmpA-like domain"/>
    <property type="match status" value="1"/>
</dbReference>
<dbReference type="InterPro" id="IPR006665">
    <property type="entry name" value="OmpA-like"/>
</dbReference>
<evidence type="ECO:0000256" key="5">
    <source>
        <dbReference type="ARBA" id="ARBA00022989"/>
    </source>
</evidence>
<dbReference type="CDD" id="cd07185">
    <property type="entry name" value="OmpA_C-like"/>
    <property type="match status" value="1"/>
</dbReference>
<evidence type="ECO:0000256" key="6">
    <source>
        <dbReference type="ARBA" id="ARBA00023136"/>
    </source>
</evidence>
<organism evidence="9 10">
    <name type="scientific">Pallidibacillus pasinlerensis</name>
    <dbReference type="NCBI Taxonomy" id="2703818"/>
    <lineage>
        <taxon>Bacteria</taxon>
        <taxon>Bacillati</taxon>
        <taxon>Bacillota</taxon>
        <taxon>Bacilli</taxon>
        <taxon>Bacillales</taxon>
        <taxon>Bacillaceae</taxon>
        <taxon>Pallidibacillus</taxon>
    </lineage>
</organism>
<evidence type="ECO:0000313" key="10">
    <source>
        <dbReference type="Proteomes" id="UP000743899"/>
    </source>
</evidence>
<evidence type="ECO:0000256" key="4">
    <source>
        <dbReference type="ARBA" id="ARBA00022692"/>
    </source>
</evidence>
<comment type="caution">
    <text evidence="9">The sequence shown here is derived from an EMBL/GenBank/DDBJ whole genome shotgun (WGS) entry which is preliminary data.</text>
</comment>
<comment type="similarity">
    <text evidence="2">Belongs to the MotB family.</text>
</comment>
<evidence type="ECO:0000256" key="1">
    <source>
        <dbReference type="ARBA" id="ARBA00004162"/>
    </source>
</evidence>
<feature type="domain" description="OmpA-like" evidence="8">
    <location>
        <begin position="126"/>
        <end position="248"/>
    </location>
</feature>
<dbReference type="PANTHER" id="PTHR30329">
    <property type="entry name" value="STATOR ELEMENT OF FLAGELLAR MOTOR COMPLEX"/>
    <property type="match status" value="1"/>
</dbReference>
<dbReference type="PANTHER" id="PTHR30329:SF21">
    <property type="entry name" value="LIPOPROTEIN YIAD-RELATED"/>
    <property type="match status" value="1"/>
</dbReference>
<sequence length="264" mass="30142">MRRRRRKQEEEHTDSWLLPYSDLMTLLLALFIVLFASSSVDAQKFQSISKVFGEIFSSGTGVFEYPSPILEAADENRPNDNEENMQDAEITLSQEEYEQFLELKQRLDTYIISSNMEGKLQTSLSDEGLLLTINDSVLFDSGSAEVRENDLQIAQEISNLLVIDPPHNVIITGHTDNVPIHNANFESNWELSVTRALNFMKIILENEQLDPRMFSAKGFGEFQPVASNDTEEGRQRNRRVEVLILPNNEIVQENETANTEENNN</sequence>
<dbReference type="NCBIfam" id="NF005831">
    <property type="entry name" value="PRK07734.1"/>
    <property type="match status" value="1"/>
</dbReference>
<keyword evidence="3" id="KW-1003">Cell membrane</keyword>
<keyword evidence="5" id="KW-1133">Transmembrane helix</keyword>
<keyword evidence="9" id="KW-0966">Cell projection</keyword>
<gene>
    <name evidence="9" type="primary">motB</name>
    <name evidence="9" type="ORF">GW534_15735</name>
</gene>
<name>A0ABX0A6Q3_9BACI</name>
<accession>A0ABX0A6Q3</accession>
<dbReference type="EMBL" id="JAACYS010000132">
    <property type="protein sequence ID" value="NCU19100.1"/>
    <property type="molecule type" value="Genomic_DNA"/>
</dbReference>
<reference evidence="9 10" key="1">
    <citation type="submission" date="2020-01" db="EMBL/GenBank/DDBJ databases">
        <title>A novel Bacillus sp. from Pasinler.</title>
        <authorList>
            <person name="Adiguzel A."/>
            <person name="Ay H."/>
            <person name="Baltaci M.O."/>
        </authorList>
    </citation>
    <scope>NUCLEOTIDE SEQUENCE [LARGE SCALE GENOMIC DNA]</scope>
    <source>
        <strain evidence="9 10">P1</strain>
    </source>
</reference>
<evidence type="ECO:0000256" key="7">
    <source>
        <dbReference type="PROSITE-ProRule" id="PRU00473"/>
    </source>
</evidence>
<keyword evidence="9" id="KW-0969">Cilium</keyword>
<keyword evidence="4" id="KW-0812">Transmembrane</keyword>
<dbReference type="Pfam" id="PF13677">
    <property type="entry name" value="MotB_plug"/>
    <property type="match status" value="1"/>
</dbReference>
<evidence type="ECO:0000256" key="2">
    <source>
        <dbReference type="ARBA" id="ARBA00008914"/>
    </source>
</evidence>
<keyword evidence="6 7" id="KW-0472">Membrane</keyword>
<dbReference type="InterPro" id="IPR050330">
    <property type="entry name" value="Bact_OuterMem_StrucFunc"/>
</dbReference>
<dbReference type="RefSeq" id="WP_161921918.1">
    <property type="nucleotide sequence ID" value="NZ_JAACYS010000132.1"/>
</dbReference>
<dbReference type="InterPro" id="IPR025713">
    <property type="entry name" value="MotB-like_N_dom"/>
</dbReference>
<comment type="subcellular location">
    <subcellularLocation>
        <location evidence="1">Cell membrane</location>
        <topology evidence="1">Single-pass membrane protein</topology>
    </subcellularLocation>
</comment>
<dbReference type="SUPFAM" id="SSF103088">
    <property type="entry name" value="OmpA-like"/>
    <property type="match status" value="1"/>
</dbReference>
<protein>
    <submittedName>
        <fullName evidence="9">Flagellar motor protein MotB</fullName>
    </submittedName>
</protein>
<dbReference type="Proteomes" id="UP000743899">
    <property type="component" value="Unassembled WGS sequence"/>
</dbReference>
<proteinExistence type="inferred from homology"/>
<dbReference type="PROSITE" id="PS51123">
    <property type="entry name" value="OMPA_2"/>
    <property type="match status" value="1"/>
</dbReference>
<dbReference type="InterPro" id="IPR036737">
    <property type="entry name" value="OmpA-like_sf"/>
</dbReference>
<dbReference type="Pfam" id="PF00691">
    <property type="entry name" value="OmpA"/>
    <property type="match status" value="1"/>
</dbReference>
<evidence type="ECO:0000313" key="9">
    <source>
        <dbReference type="EMBL" id="NCU19100.1"/>
    </source>
</evidence>
<keyword evidence="10" id="KW-1185">Reference proteome</keyword>
<evidence type="ECO:0000256" key="3">
    <source>
        <dbReference type="ARBA" id="ARBA00022475"/>
    </source>
</evidence>